<keyword evidence="2 4" id="KW-0238">DNA-binding</keyword>
<comment type="similarity">
    <text evidence="1">Belongs to the 'phage' integrase family.</text>
</comment>
<dbReference type="InterPro" id="IPR050090">
    <property type="entry name" value="Tyrosine_recombinase_XerCD"/>
</dbReference>
<proteinExistence type="inferred from homology"/>
<evidence type="ECO:0000313" key="7">
    <source>
        <dbReference type="EMBL" id="MDP9799322.1"/>
    </source>
</evidence>
<dbReference type="Gene3D" id="1.10.150.130">
    <property type="match status" value="1"/>
</dbReference>
<feature type="domain" description="Core-binding (CB)" evidence="6">
    <location>
        <begin position="14"/>
        <end position="126"/>
    </location>
</feature>
<protein>
    <submittedName>
        <fullName evidence="7">Integrase/recombinase XerD</fullName>
    </submittedName>
</protein>
<name>A0ABT9N6J4_9ACTN</name>
<gene>
    <name evidence="7" type="ORF">J2S43_007834</name>
</gene>
<keyword evidence="3" id="KW-0233">DNA recombination</keyword>
<dbReference type="Proteomes" id="UP001240984">
    <property type="component" value="Unassembled WGS sequence"/>
</dbReference>
<dbReference type="RefSeq" id="WP_306838104.1">
    <property type="nucleotide sequence ID" value="NZ_JAUSRA010000001.1"/>
</dbReference>
<organism evidence="7 8">
    <name type="scientific">Catenuloplanes nepalensis</name>
    <dbReference type="NCBI Taxonomy" id="587533"/>
    <lineage>
        <taxon>Bacteria</taxon>
        <taxon>Bacillati</taxon>
        <taxon>Actinomycetota</taxon>
        <taxon>Actinomycetes</taxon>
        <taxon>Micromonosporales</taxon>
        <taxon>Micromonosporaceae</taxon>
        <taxon>Catenuloplanes</taxon>
    </lineage>
</organism>
<reference evidence="7 8" key="1">
    <citation type="submission" date="2023-07" db="EMBL/GenBank/DDBJ databases">
        <title>Sequencing the genomes of 1000 actinobacteria strains.</title>
        <authorList>
            <person name="Klenk H.-P."/>
        </authorList>
    </citation>
    <scope>NUCLEOTIDE SEQUENCE [LARGE SCALE GENOMIC DNA]</scope>
    <source>
        <strain evidence="7 8">DSM 44710</strain>
    </source>
</reference>
<dbReference type="EMBL" id="JAUSRA010000001">
    <property type="protein sequence ID" value="MDP9799322.1"/>
    <property type="molecule type" value="Genomic_DNA"/>
</dbReference>
<accession>A0ABT9N6J4</accession>
<dbReference type="InterPro" id="IPR013762">
    <property type="entry name" value="Integrase-like_cat_sf"/>
</dbReference>
<keyword evidence="8" id="KW-1185">Reference proteome</keyword>
<dbReference type="InterPro" id="IPR010998">
    <property type="entry name" value="Integrase_recombinase_N"/>
</dbReference>
<dbReference type="PROSITE" id="PS51898">
    <property type="entry name" value="TYR_RECOMBINASE"/>
    <property type="match status" value="1"/>
</dbReference>
<sequence>MTRHPRIPRPELALVHKLWVDGWRLALEADNNSTTATIRIYLYSVSIFSAWLQSTRPGASYEDVQRDDLRQFWIWMRAGGQPCPHQFDSDAEPGPAVDPALRCDGYSSSSISTYAKGVQRFFAWYAAEDQAANPHERLAAPSPPSAESLMPDMISDEDLVNMIKNAEAGREFADLRDAAILRFMGATGTRIAEVAGVDLEHLDLANRSARVFGKGRRWRTVFFDPKTALAIHRYLRSRSKLSWASGIQGLWLSRNHSKLSVEGLYAIVRRRGDQVGVKVHPHMIRHRWGDRAKAAGASRESLKALGGWRSDRSLERYGIRGREARAASEYDRLDIMRGV</sequence>
<dbReference type="PANTHER" id="PTHR30349:SF41">
    <property type="entry name" value="INTEGRASE_RECOMBINASE PROTEIN MJ0367-RELATED"/>
    <property type="match status" value="1"/>
</dbReference>
<dbReference type="InterPro" id="IPR002104">
    <property type="entry name" value="Integrase_catalytic"/>
</dbReference>
<dbReference type="CDD" id="cd00397">
    <property type="entry name" value="DNA_BRE_C"/>
    <property type="match status" value="1"/>
</dbReference>
<evidence type="ECO:0000256" key="3">
    <source>
        <dbReference type="ARBA" id="ARBA00023172"/>
    </source>
</evidence>
<dbReference type="InterPro" id="IPR044068">
    <property type="entry name" value="CB"/>
</dbReference>
<feature type="domain" description="Tyr recombinase" evidence="5">
    <location>
        <begin position="149"/>
        <end position="331"/>
    </location>
</feature>
<comment type="caution">
    <text evidence="7">The sequence shown here is derived from an EMBL/GenBank/DDBJ whole genome shotgun (WGS) entry which is preliminary data.</text>
</comment>
<evidence type="ECO:0000259" key="6">
    <source>
        <dbReference type="PROSITE" id="PS51900"/>
    </source>
</evidence>
<dbReference type="InterPro" id="IPR011010">
    <property type="entry name" value="DNA_brk_join_enz"/>
</dbReference>
<dbReference type="Gene3D" id="1.10.443.10">
    <property type="entry name" value="Intergrase catalytic core"/>
    <property type="match status" value="1"/>
</dbReference>
<dbReference type="PANTHER" id="PTHR30349">
    <property type="entry name" value="PHAGE INTEGRASE-RELATED"/>
    <property type="match status" value="1"/>
</dbReference>
<evidence type="ECO:0000256" key="1">
    <source>
        <dbReference type="ARBA" id="ARBA00008857"/>
    </source>
</evidence>
<dbReference type="PROSITE" id="PS51900">
    <property type="entry name" value="CB"/>
    <property type="match status" value="1"/>
</dbReference>
<dbReference type="SUPFAM" id="SSF56349">
    <property type="entry name" value="DNA breaking-rejoining enzymes"/>
    <property type="match status" value="1"/>
</dbReference>
<dbReference type="Pfam" id="PF00589">
    <property type="entry name" value="Phage_integrase"/>
    <property type="match status" value="1"/>
</dbReference>
<evidence type="ECO:0000256" key="4">
    <source>
        <dbReference type="PROSITE-ProRule" id="PRU01248"/>
    </source>
</evidence>
<evidence type="ECO:0000256" key="2">
    <source>
        <dbReference type="ARBA" id="ARBA00023125"/>
    </source>
</evidence>
<evidence type="ECO:0000313" key="8">
    <source>
        <dbReference type="Proteomes" id="UP001240984"/>
    </source>
</evidence>
<evidence type="ECO:0000259" key="5">
    <source>
        <dbReference type="PROSITE" id="PS51898"/>
    </source>
</evidence>